<feature type="transmembrane region" description="Helical" evidence="1">
    <location>
        <begin position="241"/>
        <end position="262"/>
    </location>
</feature>
<dbReference type="AlphaFoldDB" id="A0A0R0LU88"/>
<dbReference type="GO" id="GO:0016192">
    <property type="term" value="P:vesicle-mediated transport"/>
    <property type="evidence" value="ECO:0007669"/>
    <property type="project" value="InterPro"/>
</dbReference>
<reference evidence="3 4" key="1">
    <citation type="submission" date="2015-07" db="EMBL/GenBank/DDBJ databases">
        <title>The genome of Pseudoloma neurophilia, a relevant intracellular parasite of the zebrafish.</title>
        <authorList>
            <person name="Ndikumana S."/>
            <person name="Pelin A."/>
            <person name="Sanders J."/>
            <person name="Corradi N."/>
        </authorList>
    </citation>
    <scope>NUCLEOTIDE SEQUENCE [LARGE SCALE GENOMIC DNA]</scope>
    <source>
        <strain evidence="3 4">MK1</strain>
    </source>
</reference>
<dbReference type="GO" id="GO:0016020">
    <property type="term" value="C:membrane"/>
    <property type="evidence" value="ECO:0007669"/>
    <property type="project" value="InterPro"/>
</dbReference>
<dbReference type="InterPro" id="IPR010989">
    <property type="entry name" value="SNARE"/>
</dbReference>
<evidence type="ECO:0000313" key="4">
    <source>
        <dbReference type="Proteomes" id="UP000051530"/>
    </source>
</evidence>
<gene>
    <name evidence="3" type="ORF">M153_1814000974</name>
</gene>
<name>A0A0R0LU88_9MICR</name>
<feature type="domain" description="T-SNARE coiled-coil homology" evidence="2">
    <location>
        <begin position="170"/>
        <end position="232"/>
    </location>
</feature>
<evidence type="ECO:0000313" key="3">
    <source>
        <dbReference type="EMBL" id="KRH92988.1"/>
    </source>
</evidence>
<sequence>KNCQQFQDKFLMSVHNLTSQNSVNLTEINQAHSRLTSLQSIREYVKDLHNSKPYVDKKKRETLESEISHNRQIYEQIAKEITTILESMTQQDPCQTFGTDTILIDQRNALSANLSVELNEFRKMEIEQQNKEKNELKNHLKKINPQMTSTQIEEEIEDQLHSESQPNFLDTESERRFKRISEIVKSIDEINKFIKEISQIVECNIDLVDQIEIDVSATKTVTIQTTENLRNIRAKKRRWRIIKAVCCVILALVIIILIAYFFNSFIAPFIKKS</sequence>
<feature type="non-terminal residue" evidence="3">
    <location>
        <position position="1"/>
    </location>
</feature>
<dbReference type="Proteomes" id="UP000051530">
    <property type="component" value="Unassembled WGS sequence"/>
</dbReference>
<dbReference type="EMBL" id="LGUB01000545">
    <property type="protein sequence ID" value="KRH92988.1"/>
    <property type="molecule type" value="Genomic_DNA"/>
</dbReference>
<dbReference type="InterPro" id="IPR000727">
    <property type="entry name" value="T_SNARE_dom"/>
</dbReference>
<keyword evidence="4" id="KW-1185">Reference proteome</keyword>
<organism evidence="3 4">
    <name type="scientific">Pseudoloma neurophilia</name>
    <dbReference type="NCBI Taxonomy" id="146866"/>
    <lineage>
        <taxon>Eukaryota</taxon>
        <taxon>Fungi</taxon>
        <taxon>Fungi incertae sedis</taxon>
        <taxon>Microsporidia</taxon>
        <taxon>Pseudoloma</taxon>
    </lineage>
</organism>
<dbReference type="VEuPathDB" id="MicrosporidiaDB:M153_1814000974"/>
<keyword evidence="1" id="KW-0472">Membrane</keyword>
<protein>
    <submittedName>
        <fullName evidence="3">Putative t-SNARE complex subunit/syntaxin</fullName>
    </submittedName>
</protein>
<keyword evidence="1" id="KW-1133">Transmembrane helix</keyword>
<keyword evidence="1" id="KW-0812">Transmembrane</keyword>
<evidence type="ECO:0000256" key="1">
    <source>
        <dbReference type="SAM" id="Phobius"/>
    </source>
</evidence>
<dbReference type="PROSITE" id="PS50192">
    <property type="entry name" value="T_SNARE"/>
    <property type="match status" value="1"/>
</dbReference>
<dbReference type="SUPFAM" id="SSF47661">
    <property type="entry name" value="t-snare proteins"/>
    <property type="match status" value="1"/>
</dbReference>
<accession>A0A0R0LU88</accession>
<proteinExistence type="predicted"/>
<comment type="caution">
    <text evidence="3">The sequence shown here is derived from an EMBL/GenBank/DDBJ whole genome shotgun (WGS) entry which is preliminary data.</text>
</comment>
<evidence type="ECO:0000259" key="2">
    <source>
        <dbReference type="PROSITE" id="PS50192"/>
    </source>
</evidence>
<dbReference type="Gene3D" id="1.20.5.110">
    <property type="match status" value="1"/>
</dbReference>